<dbReference type="SMART" id="SM00460">
    <property type="entry name" value="TGc"/>
    <property type="match status" value="1"/>
</dbReference>
<dbReference type="PANTHER" id="PTHR38339">
    <property type="entry name" value="TRANSGLUTAMINASE DOMAIN PROTEIN"/>
    <property type="match status" value="1"/>
</dbReference>
<evidence type="ECO:0000259" key="2">
    <source>
        <dbReference type="SMART" id="SM00460"/>
    </source>
</evidence>
<keyword evidence="1" id="KW-0732">Signal</keyword>
<dbReference type="GO" id="GO:0006508">
    <property type="term" value="P:proteolysis"/>
    <property type="evidence" value="ECO:0007669"/>
    <property type="project" value="UniProtKB-KW"/>
</dbReference>
<dbReference type="Pfam" id="PF01841">
    <property type="entry name" value="Transglut_core"/>
    <property type="match status" value="1"/>
</dbReference>
<keyword evidence="3" id="KW-0378">Hydrolase</keyword>
<dbReference type="RefSeq" id="WP_074967272.1">
    <property type="nucleotide sequence ID" value="NZ_CBCRYP010000010.1"/>
</dbReference>
<dbReference type="OrthoDB" id="9804872at2"/>
<keyword evidence="3" id="KW-0645">Protease</keyword>
<feature type="signal peptide" evidence="1">
    <location>
        <begin position="1"/>
        <end position="31"/>
    </location>
</feature>
<dbReference type="InterPro" id="IPR006311">
    <property type="entry name" value="TAT_signal"/>
</dbReference>
<evidence type="ECO:0000313" key="4">
    <source>
        <dbReference type="Proteomes" id="UP000183635"/>
    </source>
</evidence>
<sequence length="370" mass="38914">MPYQPRRSFLKLAAAAGLAPVLGGLALPARAAEPRRFAPQPSDWRSFQTVTRVTLPAGSGPAQVWLPVPSLDNDYQRSIGNEIGGNAASARIVTDPASGARYLHASFQGGGAPELVLTSSLQTRNRTVDLSRTAEVAEDPAVLKAALRPSGNKPLDGVVAETAAGITAGAQSDVDKVRAIYAWIVTNCHRNLDTPGCGPGDVVATLASAGKGGKCADLNGLFVALARASGVPARDVYGIRVAPSAFGFKQLGANDAAITGAQHCRAEVWLSGHGWVAMDPADVLKVMRAETDTWIKDPADPLVTQVNAALFGNWEGNWVGYNTAEDLVLAGRDRPLPFLMYPQATLDGKPLDELDAKAFAYEITARPLDA</sequence>
<dbReference type="Proteomes" id="UP000183635">
    <property type="component" value="Unassembled WGS sequence"/>
</dbReference>
<feature type="chain" id="PRO_5010205819" evidence="1">
    <location>
        <begin position="32"/>
        <end position="370"/>
    </location>
</feature>
<feature type="domain" description="Transglutaminase-like" evidence="2">
    <location>
        <begin position="207"/>
        <end position="282"/>
    </location>
</feature>
<accession>A0A1I3A3T2</accession>
<organism evidence="3 4">
    <name type="scientific">Paracoccus aminovorans</name>
    <dbReference type="NCBI Taxonomy" id="34004"/>
    <lineage>
        <taxon>Bacteria</taxon>
        <taxon>Pseudomonadati</taxon>
        <taxon>Pseudomonadota</taxon>
        <taxon>Alphaproteobacteria</taxon>
        <taxon>Rhodobacterales</taxon>
        <taxon>Paracoccaceae</taxon>
        <taxon>Paracoccus</taxon>
    </lineage>
</organism>
<name>A0A1I3A3T2_9RHOB</name>
<dbReference type="PROSITE" id="PS51318">
    <property type="entry name" value="TAT"/>
    <property type="match status" value="1"/>
</dbReference>
<dbReference type="PANTHER" id="PTHR38339:SF1">
    <property type="entry name" value="TRANSGLUTAMINASE-LIKE DOMAIN-CONTAINING PROTEIN"/>
    <property type="match status" value="1"/>
</dbReference>
<dbReference type="Gene3D" id="3.10.620.30">
    <property type="match status" value="1"/>
</dbReference>
<protein>
    <submittedName>
        <fullName evidence="3">Transglutaminase-like enzyme, putative cysteine protease</fullName>
    </submittedName>
</protein>
<gene>
    <name evidence="3" type="ORF">SAMN04488021_11219</name>
</gene>
<evidence type="ECO:0000256" key="1">
    <source>
        <dbReference type="SAM" id="SignalP"/>
    </source>
</evidence>
<evidence type="ECO:0000313" key="3">
    <source>
        <dbReference type="EMBL" id="SFH43961.1"/>
    </source>
</evidence>
<proteinExistence type="predicted"/>
<dbReference type="InterPro" id="IPR038765">
    <property type="entry name" value="Papain-like_cys_pep_sf"/>
</dbReference>
<dbReference type="AlphaFoldDB" id="A0A1I3A3T2"/>
<reference evidence="3 4" key="1">
    <citation type="submission" date="2016-10" db="EMBL/GenBank/DDBJ databases">
        <authorList>
            <person name="de Groot N.N."/>
        </authorList>
    </citation>
    <scope>NUCLEOTIDE SEQUENCE [LARGE SCALE GENOMIC DNA]</scope>
    <source>
        <strain evidence="3 4">DSM 8537</strain>
    </source>
</reference>
<dbReference type="SUPFAM" id="SSF54001">
    <property type="entry name" value="Cysteine proteinases"/>
    <property type="match status" value="1"/>
</dbReference>
<keyword evidence="4" id="KW-1185">Reference proteome</keyword>
<dbReference type="GO" id="GO:0008233">
    <property type="term" value="F:peptidase activity"/>
    <property type="evidence" value="ECO:0007669"/>
    <property type="project" value="UniProtKB-KW"/>
</dbReference>
<dbReference type="EMBL" id="FOPU01000012">
    <property type="protein sequence ID" value="SFH43961.1"/>
    <property type="molecule type" value="Genomic_DNA"/>
</dbReference>
<dbReference type="InterPro" id="IPR002931">
    <property type="entry name" value="Transglutaminase-like"/>
</dbReference>
<dbReference type="STRING" id="34004.SAMN04488021_11219"/>